<comment type="caution">
    <text evidence="2">The sequence shown here is derived from an EMBL/GenBank/DDBJ whole genome shotgun (WGS) entry which is preliminary data.</text>
</comment>
<comment type="similarity">
    <text evidence="1">Belongs to the FPF1 family.</text>
</comment>
<evidence type="ECO:0000256" key="1">
    <source>
        <dbReference type="ARBA" id="ARBA00008013"/>
    </source>
</evidence>
<protein>
    <submittedName>
        <fullName evidence="2">Flowering-promoting factor 1-like protein 2</fullName>
    </submittedName>
</protein>
<accession>A0ABD1AQJ6</accession>
<dbReference type="Proteomes" id="UP001558713">
    <property type="component" value="Unassembled WGS sequence"/>
</dbReference>
<gene>
    <name evidence="2" type="ORF">V5N11_034502</name>
</gene>
<organism evidence="2 3">
    <name type="scientific">Cardamine amara subsp. amara</name>
    <dbReference type="NCBI Taxonomy" id="228776"/>
    <lineage>
        <taxon>Eukaryota</taxon>
        <taxon>Viridiplantae</taxon>
        <taxon>Streptophyta</taxon>
        <taxon>Embryophyta</taxon>
        <taxon>Tracheophyta</taxon>
        <taxon>Spermatophyta</taxon>
        <taxon>Magnoliopsida</taxon>
        <taxon>eudicotyledons</taxon>
        <taxon>Gunneridae</taxon>
        <taxon>Pentapetalae</taxon>
        <taxon>rosids</taxon>
        <taxon>malvids</taxon>
        <taxon>Brassicales</taxon>
        <taxon>Brassicaceae</taxon>
        <taxon>Cardamineae</taxon>
        <taxon>Cardamine</taxon>
    </lineage>
</organism>
<keyword evidence="3" id="KW-1185">Reference proteome</keyword>
<dbReference type="EMBL" id="JBANAX010000431">
    <property type="protein sequence ID" value="KAL1209012.1"/>
    <property type="molecule type" value="Genomic_DNA"/>
</dbReference>
<evidence type="ECO:0000313" key="2">
    <source>
        <dbReference type="EMBL" id="KAL1209012.1"/>
    </source>
</evidence>
<name>A0ABD1AQJ6_CARAN</name>
<evidence type="ECO:0000313" key="3">
    <source>
        <dbReference type="Proteomes" id="UP001558713"/>
    </source>
</evidence>
<sequence>MSGVWVFNNGVIRLVENPNQSGGVASHGQTHGRRNVLVYLPTGEVVSSYSSLEQILRSLGWERYFNGDSDLIQYHKRSSIDLISLPRDFSRFNSVYMYDIVVKNPNTFHVRDFN</sequence>
<dbReference type="AlphaFoldDB" id="A0ABD1AQJ6"/>
<dbReference type="InterPro" id="IPR039274">
    <property type="entry name" value="FPF1"/>
</dbReference>
<dbReference type="PANTHER" id="PTHR33433">
    <property type="entry name" value="FLOWERING-PROMOTING FACTOR 1-LIKE PROTEIN 1"/>
    <property type="match status" value="1"/>
</dbReference>
<reference evidence="2 3" key="1">
    <citation type="submission" date="2024-04" db="EMBL/GenBank/DDBJ databases">
        <title>Genome assembly C_amara_ONT_v2.</title>
        <authorList>
            <person name="Yant L."/>
            <person name="Moore C."/>
            <person name="Slenker M."/>
        </authorList>
    </citation>
    <scope>NUCLEOTIDE SEQUENCE [LARGE SCALE GENOMIC DNA]</scope>
    <source>
        <tissue evidence="2">Leaf</tissue>
    </source>
</reference>
<proteinExistence type="inferred from homology"/>